<comment type="subcellular location">
    <subcellularLocation>
        <location evidence="1">Plastid</location>
        <location evidence="1">Chloroplast</location>
    </subcellularLocation>
</comment>
<dbReference type="GO" id="GO:0016887">
    <property type="term" value="F:ATP hydrolysis activity"/>
    <property type="evidence" value="ECO:0007669"/>
    <property type="project" value="InterPro"/>
</dbReference>
<accession>J7G7Q6</accession>
<dbReference type="InterPro" id="IPR050238">
    <property type="entry name" value="DNA_Rep/Repair_Clamp_Loader"/>
</dbReference>
<gene>
    <name evidence="4" type="primary">rfc2</name>
    <name evidence="4" type="ORF">CMESO_150</name>
</gene>
<dbReference type="PANTHER" id="PTHR11669">
    <property type="entry name" value="REPLICATION FACTOR C / DNA POLYMERASE III GAMMA-TAU SUBUNIT"/>
    <property type="match status" value="1"/>
</dbReference>
<organism evidence="4 5">
    <name type="scientific">Chroomonas mesostigmatica CCMP1168</name>
    <dbReference type="NCBI Taxonomy" id="1195612"/>
    <lineage>
        <taxon>Eukaryota</taxon>
        <taxon>Cryptophyceae</taxon>
        <taxon>Pyrenomonadales</taxon>
        <taxon>Chroomonadaceae</taxon>
        <taxon>Chroomonas</taxon>
    </lineage>
</organism>
<evidence type="ECO:0000313" key="4">
    <source>
        <dbReference type="EMBL" id="AFP65338.1"/>
    </source>
</evidence>
<dbReference type="InterPro" id="IPR003959">
    <property type="entry name" value="ATPase_AAA_core"/>
</dbReference>
<feature type="domain" description="AAA+ ATPase" evidence="3">
    <location>
        <begin position="39"/>
        <end position="165"/>
    </location>
</feature>
<dbReference type="CDD" id="cd00009">
    <property type="entry name" value="AAA"/>
    <property type="match status" value="1"/>
</dbReference>
<dbReference type="InterPro" id="IPR003593">
    <property type="entry name" value="AAA+_ATPase"/>
</dbReference>
<dbReference type="AlphaFoldDB" id="J7G7Q6"/>
<evidence type="ECO:0000259" key="3">
    <source>
        <dbReference type="SMART" id="SM00382"/>
    </source>
</evidence>
<dbReference type="Gene3D" id="1.10.8.60">
    <property type="match status" value="1"/>
</dbReference>
<dbReference type="PANTHER" id="PTHR11669:SF5">
    <property type="entry name" value="REPLICATION FACTOR C SUBUNIT 2"/>
    <property type="match status" value="1"/>
</dbReference>
<dbReference type="Proteomes" id="UP000243348">
    <property type="component" value="Nucleomorph 1"/>
</dbReference>
<dbReference type="EMBL" id="CP003680">
    <property type="protein sequence ID" value="AFP65338.1"/>
    <property type="molecule type" value="Genomic_DNA"/>
</dbReference>
<dbReference type="SMART" id="SM00382">
    <property type="entry name" value="AAA"/>
    <property type="match status" value="1"/>
</dbReference>
<dbReference type="Gene3D" id="3.40.50.300">
    <property type="entry name" value="P-loop containing nucleotide triphosphate hydrolases"/>
    <property type="match status" value="1"/>
</dbReference>
<evidence type="ECO:0000256" key="2">
    <source>
        <dbReference type="ARBA" id="ARBA00005378"/>
    </source>
</evidence>
<dbReference type="GO" id="GO:0005524">
    <property type="term" value="F:ATP binding"/>
    <property type="evidence" value="ECO:0007669"/>
    <property type="project" value="InterPro"/>
</dbReference>
<comment type="similarity">
    <text evidence="2">Belongs to the activator 1 small subunits family.</text>
</comment>
<dbReference type="GO" id="GO:0006281">
    <property type="term" value="P:DNA repair"/>
    <property type="evidence" value="ECO:0007669"/>
    <property type="project" value="TreeGrafter"/>
</dbReference>
<protein>
    <submittedName>
        <fullName evidence="4">DNA replication factor C complex subunit Rfc2</fullName>
    </submittedName>
</protein>
<dbReference type="GO" id="GO:0005634">
    <property type="term" value="C:nucleus"/>
    <property type="evidence" value="ECO:0007669"/>
    <property type="project" value="TreeGrafter"/>
</dbReference>
<dbReference type="InterPro" id="IPR027417">
    <property type="entry name" value="P-loop_NTPase"/>
</dbReference>
<dbReference type="GO" id="GO:0009507">
    <property type="term" value="C:chloroplast"/>
    <property type="evidence" value="ECO:0007669"/>
    <property type="project" value="UniProtKB-SubCell"/>
</dbReference>
<dbReference type="GO" id="GO:0003689">
    <property type="term" value="F:DNA clamp loader activity"/>
    <property type="evidence" value="ECO:0007669"/>
    <property type="project" value="TreeGrafter"/>
</dbReference>
<proteinExistence type="inferred from homology"/>
<dbReference type="GO" id="GO:0006261">
    <property type="term" value="P:DNA-templated DNA replication"/>
    <property type="evidence" value="ECO:0007669"/>
    <property type="project" value="TreeGrafter"/>
</dbReference>
<name>J7G7Q6_9CRYP</name>
<evidence type="ECO:0000256" key="1">
    <source>
        <dbReference type="ARBA" id="ARBA00004229"/>
    </source>
</evidence>
<sequence length="318" mass="37363">MMKKNYQHWIKKYNPLSLNQLSMNKSIKKKFISLTQQMIVPNLVLAGPPGSGKTSGIVCFLKNIFIYDYKKNVLRLNASDQRGVEIVRQKIKLFCKRKSIFTTHDKKLVLLDEADSMTEIAQEALRRLMELFSNHARFIFICNFPSSIIEPIQSRCIIFRLKKIKKKFIAKRLVFILKQEKIFFDVQGLDIILYLSNGDIRQTLNMSEIIVKNFGELTIKTTKKFYSISDFTNFFELFYSFLNKNYVFSRELLFDIFNECSDKIEILQYIFSFAKKIINQNRLKLRIISLLCKIKLNYLQSVNKSFVASILALKLCQI</sequence>
<reference evidence="4 5" key="1">
    <citation type="journal article" date="2012" name="Genome Biol. Evol.">
        <title>Nucleomorph genome sequence of the cryptophyte alga Chroomonas mesostigmatica CCMP1168 reveals lineage-specific gene loss and genome complexity.</title>
        <authorList>
            <person name="Moore C.E."/>
            <person name="Curtis B."/>
            <person name="Mills T."/>
            <person name="Tanifuji G."/>
            <person name="Archibald J.M."/>
        </authorList>
    </citation>
    <scope>NUCLEOTIDE SEQUENCE [LARGE SCALE GENOMIC DNA]</scope>
    <source>
        <strain evidence="4 5">CCMP1168</strain>
    </source>
</reference>
<dbReference type="SUPFAM" id="SSF52540">
    <property type="entry name" value="P-loop containing nucleoside triphosphate hydrolases"/>
    <property type="match status" value="1"/>
</dbReference>
<evidence type="ECO:0000313" key="5">
    <source>
        <dbReference type="Proteomes" id="UP000243348"/>
    </source>
</evidence>
<geneLocation type="nucleomorph" evidence="4"/>
<dbReference type="Pfam" id="PF00004">
    <property type="entry name" value="AAA"/>
    <property type="match status" value="1"/>
</dbReference>
<keyword evidence="4" id="KW-0542">Nucleomorph</keyword>
<dbReference type="GO" id="GO:0005663">
    <property type="term" value="C:DNA replication factor C complex"/>
    <property type="evidence" value="ECO:0007669"/>
    <property type="project" value="TreeGrafter"/>
</dbReference>